<proteinExistence type="predicted"/>
<evidence type="ECO:0000313" key="2">
    <source>
        <dbReference type="EMBL" id="KAK9210654.1"/>
    </source>
</evidence>
<gene>
    <name evidence="2" type="ORF">WN944_003025</name>
</gene>
<reference evidence="2 3" key="1">
    <citation type="submission" date="2024-05" db="EMBL/GenBank/DDBJ databases">
        <title>Haplotype-resolved chromosome-level genome assembly of Huyou (Citrus changshanensis).</title>
        <authorList>
            <person name="Miao C."/>
            <person name="Chen W."/>
            <person name="Wu Y."/>
            <person name="Wang L."/>
            <person name="Zhao S."/>
            <person name="Grierson D."/>
            <person name="Xu C."/>
            <person name="Chen K."/>
        </authorList>
    </citation>
    <scope>NUCLEOTIDE SEQUENCE [LARGE SCALE GENOMIC DNA]</scope>
    <source>
        <strain evidence="2">01-14</strain>
        <tissue evidence="2">Leaf</tissue>
    </source>
</reference>
<evidence type="ECO:0000313" key="3">
    <source>
        <dbReference type="Proteomes" id="UP001428341"/>
    </source>
</evidence>
<dbReference type="EMBL" id="JBCGBO010000004">
    <property type="protein sequence ID" value="KAK9210654.1"/>
    <property type="molecule type" value="Genomic_DNA"/>
</dbReference>
<name>A0AAP0QNZ1_9ROSI</name>
<comment type="caution">
    <text evidence="2">The sequence shown here is derived from an EMBL/GenBank/DDBJ whole genome shotgun (WGS) entry which is preliminary data.</text>
</comment>
<organism evidence="2 3">
    <name type="scientific">Citrus x changshan-huyou</name>
    <dbReference type="NCBI Taxonomy" id="2935761"/>
    <lineage>
        <taxon>Eukaryota</taxon>
        <taxon>Viridiplantae</taxon>
        <taxon>Streptophyta</taxon>
        <taxon>Embryophyta</taxon>
        <taxon>Tracheophyta</taxon>
        <taxon>Spermatophyta</taxon>
        <taxon>Magnoliopsida</taxon>
        <taxon>eudicotyledons</taxon>
        <taxon>Gunneridae</taxon>
        <taxon>Pentapetalae</taxon>
        <taxon>rosids</taxon>
        <taxon>malvids</taxon>
        <taxon>Sapindales</taxon>
        <taxon>Rutaceae</taxon>
        <taxon>Aurantioideae</taxon>
        <taxon>Citrus</taxon>
    </lineage>
</organism>
<dbReference type="Proteomes" id="UP001428341">
    <property type="component" value="Unassembled WGS sequence"/>
</dbReference>
<dbReference type="AlphaFoldDB" id="A0AAP0QNZ1"/>
<protein>
    <submittedName>
        <fullName evidence="2">Uncharacterized protein</fullName>
    </submittedName>
</protein>
<feature type="region of interest" description="Disordered" evidence="1">
    <location>
        <begin position="28"/>
        <end position="48"/>
    </location>
</feature>
<evidence type="ECO:0000256" key="1">
    <source>
        <dbReference type="SAM" id="MobiDB-lite"/>
    </source>
</evidence>
<keyword evidence="3" id="KW-1185">Reference proteome</keyword>
<accession>A0AAP0QNZ1</accession>
<sequence length="173" mass="19525">MSVATDSPVHSPSSDDFAALLDAELDSNSLRLSPDKEADDEDDDKETKRHKRQIIEIILEHQGSTSLGIFEEKTEVSLETDNCLHPGSLGACVVGKDTKHLLRHRKLYLILELDHTLLNWNLLLHLTPEEDYLKSQVDSLQGMDRAGRQFDTCWKLGLDFSLNPRDILGSFPM</sequence>